<evidence type="ECO:0000256" key="3">
    <source>
        <dbReference type="ARBA" id="ARBA00022801"/>
    </source>
</evidence>
<dbReference type="InterPro" id="IPR011335">
    <property type="entry name" value="Restrct_endonuc-II-like"/>
</dbReference>
<evidence type="ECO:0000256" key="5">
    <source>
        <dbReference type="ARBA" id="ARBA00022840"/>
    </source>
</evidence>
<feature type="compositionally biased region" description="Gly residues" evidence="6">
    <location>
        <begin position="1199"/>
        <end position="1214"/>
    </location>
</feature>
<evidence type="ECO:0000259" key="9">
    <source>
        <dbReference type="Pfam" id="PF18741"/>
    </source>
</evidence>
<evidence type="ECO:0008006" key="12">
    <source>
        <dbReference type="Google" id="ProtNLM"/>
    </source>
</evidence>
<evidence type="ECO:0000313" key="10">
    <source>
        <dbReference type="EMBL" id="CCH79837.1"/>
    </source>
</evidence>
<dbReference type="InterPro" id="IPR050534">
    <property type="entry name" value="Coronavir_polyprotein_1ab"/>
</dbReference>
<dbReference type="Pfam" id="PF13087">
    <property type="entry name" value="AAA_12"/>
    <property type="match status" value="1"/>
</dbReference>
<dbReference type="InterPro" id="IPR049468">
    <property type="entry name" value="Restrct_endonuc-II-like_dom"/>
</dbReference>
<feature type="compositionally biased region" description="Low complexity" evidence="6">
    <location>
        <begin position="1215"/>
        <end position="1239"/>
    </location>
</feature>
<evidence type="ECO:0000259" key="8">
    <source>
        <dbReference type="Pfam" id="PF13087"/>
    </source>
</evidence>
<dbReference type="InterPro" id="IPR027417">
    <property type="entry name" value="P-loop_NTPase"/>
</dbReference>
<feature type="domain" description="Restriction endonuclease type II-like" evidence="9">
    <location>
        <begin position="1261"/>
        <end position="1352"/>
    </location>
</feature>
<dbReference type="Pfam" id="PF18741">
    <property type="entry name" value="MTES_1575"/>
    <property type="match status" value="1"/>
</dbReference>
<comment type="similarity">
    <text evidence="1">Belongs to the DNA2/NAM7 helicase family.</text>
</comment>
<keyword evidence="2" id="KW-0547">Nucleotide-binding</keyword>
<dbReference type="PANTHER" id="PTHR43788:SF8">
    <property type="entry name" value="DNA-BINDING PROTEIN SMUBP-2"/>
    <property type="match status" value="1"/>
</dbReference>
<dbReference type="InterPro" id="IPR025103">
    <property type="entry name" value="DUF4011"/>
</dbReference>
<keyword evidence="4" id="KW-0347">Helicase</keyword>
<feature type="region of interest" description="Disordered" evidence="6">
    <location>
        <begin position="1360"/>
        <end position="1415"/>
    </location>
</feature>
<protein>
    <recommendedName>
        <fullName evidence="12">DNA helicase</fullName>
    </recommendedName>
</protein>
<dbReference type="GO" id="GO:0005524">
    <property type="term" value="F:ATP binding"/>
    <property type="evidence" value="ECO:0007669"/>
    <property type="project" value="UniProtKB-KW"/>
</dbReference>
<dbReference type="Gene3D" id="3.40.50.300">
    <property type="entry name" value="P-loop containing nucleotide triphosphate hydrolases"/>
    <property type="match status" value="3"/>
</dbReference>
<dbReference type="InterPro" id="IPR047187">
    <property type="entry name" value="SF1_C_Upf1"/>
</dbReference>
<proteinExistence type="inferred from homology"/>
<evidence type="ECO:0000256" key="6">
    <source>
        <dbReference type="SAM" id="MobiDB-lite"/>
    </source>
</evidence>
<feature type="domain" description="DNA2/NAM7 helicase helicase" evidence="7">
    <location>
        <begin position="318"/>
        <end position="381"/>
    </location>
</feature>
<feature type="compositionally biased region" description="Low complexity" evidence="6">
    <location>
        <begin position="1360"/>
        <end position="1389"/>
    </location>
</feature>
<organism evidence="10 11">
    <name type="scientific">Nostocoides japonicum T1-X7</name>
    <dbReference type="NCBI Taxonomy" id="1194083"/>
    <lineage>
        <taxon>Bacteria</taxon>
        <taxon>Bacillati</taxon>
        <taxon>Actinomycetota</taxon>
        <taxon>Actinomycetes</taxon>
        <taxon>Micrococcales</taxon>
        <taxon>Intrasporangiaceae</taxon>
        <taxon>Nostocoides</taxon>
    </lineage>
</organism>
<dbReference type="RefSeq" id="WP_235432270.1">
    <property type="nucleotide sequence ID" value="NZ_HF570958.1"/>
</dbReference>
<keyword evidence="3" id="KW-0378">Hydrolase</keyword>
<dbReference type="GO" id="GO:0043139">
    <property type="term" value="F:5'-3' DNA helicase activity"/>
    <property type="evidence" value="ECO:0007669"/>
    <property type="project" value="TreeGrafter"/>
</dbReference>
<evidence type="ECO:0000259" key="7">
    <source>
        <dbReference type="Pfam" id="PF13086"/>
    </source>
</evidence>
<dbReference type="CDD" id="cd18808">
    <property type="entry name" value="SF1_C_Upf1"/>
    <property type="match status" value="1"/>
</dbReference>
<keyword evidence="11" id="KW-1185">Reference proteome</keyword>
<comment type="caution">
    <text evidence="10">The sequence shown here is derived from an EMBL/GenBank/DDBJ whole genome shotgun (WGS) entry which is preliminary data.</text>
</comment>
<dbReference type="SUPFAM" id="SSF52980">
    <property type="entry name" value="Restriction endonuclease-like"/>
    <property type="match status" value="1"/>
</dbReference>
<dbReference type="PANTHER" id="PTHR43788">
    <property type="entry name" value="DNA2/NAM7 HELICASE FAMILY MEMBER"/>
    <property type="match status" value="1"/>
</dbReference>
<accession>A0A077M432</accession>
<dbReference type="InterPro" id="IPR041679">
    <property type="entry name" value="DNA2/NAM7-like_C"/>
</dbReference>
<dbReference type="EMBL" id="CAJB01000392">
    <property type="protein sequence ID" value="CCH79837.1"/>
    <property type="molecule type" value="Genomic_DNA"/>
</dbReference>
<name>A0A077M432_9MICO</name>
<dbReference type="GO" id="GO:0016787">
    <property type="term" value="F:hydrolase activity"/>
    <property type="evidence" value="ECO:0007669"/>
    <property type="project" value="UniProtKB-KW"/>
</dbReference>
<evidence type="ECO:0000256" key="2">
    <source>
        <dbReference type="ARBA" id="ARBA00022741"/>
    </source>
</evidence>
<dbReference type="InterPro" id="IPR041677">
    <property type="entry name" value="DNA2/NAM7_AAA_11"/>
</dbReference>
<dbReference type="Pfam" id="PF13195">
    <property type="entry name" value="DUF4011"/>
    <property type="match status" value="1"/>
</dbReference>
<evidence type="ECO:0000256" key="4">
    <source>
        <dbReference type="ARBA" id="ARBA00022806"/>
    </source>
</evidence>
<feature type="region of interest" description="Disordered" evidence="6">
    <location>
        <begin position="1172"/>
        <end position="1252"/>
    </location>
</feature>
<evidence type="ECO:0000313" key="11">
    <source>
        <dbReference type="Proteomes" id="UP000035721"/>
    </source>
</evidence>
<feature type="domain" description="DNA2/NAM7 helicase helicase" evidence="7">
    <location>
        <begin position="881"/>
        <end position="921"/>
    </location>
</feature>
<feature type="compositionally biased region" description="Basic and acidic residues" evidence="6">
    <location>
        <begin position="1186"/>
        <end position="1197"/>
    </location>
</feature>
<feature type="compositionally biased region" description="Basic and acidic residues" evidence="6">
    <location>
        <begin position="27"/>
        <end position="36"/>
    </location>
</feature>
<dbReference type="Pfam" id="PF13086">
    <property type="entry name" value="AAA_11"/>
    <property type="match status" value="2"/>
</dbReference>
<gene>
    <name evidence="10" type="ORF">BN12_60043</name>
</gene>
<reference evidence="10 11" key="1">
    <citation type="journal article" date="2013" name="ISME J.">
        <title>A metabolic model for members of the genus Tetrasphaera involved in enhanced biological phosphorus removal.</title>
        <authorList>
            <person name="Kristiansen R."/>
            <person name="Nguyen H.T.T."/>
            <person name="Saunders A.M."/>
            <person name="Nielsen J.L."/>
            <person name="Wimmer R."/>
            <person name="Le V.Q."/>
            <person name="McIlroy S.J."/>
            <person name="Petrovski S."/>
            <person name="Seviour R.J."/>
            <person name="Calteau A."/>
            <person name="Nielsen K.L."/>
            <person name="Nielsen P.H."/>
        </authorList>
    </citation>
    <scope>NUCLEOTIDE SEQUENCE [LARGE SCALE GENOMIC DNA]</scope>
    <source>
        <strain evidence="10 11">T1-X7</strain>
    </source>
</reference>
<evidence type="ECO:0000256" key="1">
    <source>
        <dbReference type="ARBA" id="ARBA00007913"/>
    </source>
</evidence>
<dbReference type="SUPFAM" id="SSF52540">
    <property type="entry name" value="P-loop containing nucleoside triphosphate hydrolases"/>
    <property type="match status" value="1"/>
</dbReference>
<dbReference type="Proteomes" id="UP000035721">
    <property type="component" value="Unassembled WGS sequence"/>
</dbReference>
<feature type="region of interest" description="Disordered" evidence="6">
    <location>
        <begin position="1"/>
        <end position="57"/>
    </location>
</feature>
<sequence>MSDEHPGTTDETPTEASAAVPEGPGAEARESERGREIPQPADGEGEPTEPDPDPRGTRVRNAVQAWTRHLVDLGGRNTLLWYRDLPTGTLDLTTAHPGGLASLLAGKPTKLSGLVRERAALDEARRRARAIAAKTKELREERGIATGFIAIGMATWIERKATRRPAAPVLLRSCILRPTSPAQDDFIVDLGQEVELNPVLRHYLTEQQGIALDVDALEEMATVTGGFDPYPVYATLSTLCAGLPDFEVHPRLVVGNFSYAKLPMVADLAEQGADLANHDVVAALAGDPDALKAVRDELPDGPTQDADPEREHLVLDADSTQVAAIEAVRSGAHLVIKGPPGTGKSQTIVNLIATLTGAGKRVLFVAEKRAAIDAVVDRLDTAGLGGLVLDLYDGAASRRRTAQQLGAALEAAIETAGSDGRGGPDSAATLRDLRARRQTLTEHVTALHGIREPWGVSAYAAQEAVSTLTLADPPPRSRVRLRGDTLRRLTRADVEQLARDLTHAGTLGAWDSEGVDDPWYRARVTTPDEAATAREVTARLAGGSVDAMGRTMDEVFAKVRLPEASTVADWGQTLGAVSRVRDTLEVFRAEVFDIPLEDLVAATGTSQYRREHGSDLGFFARRRFRRQARGLLRPGAPPADLHAALLEAGEQRNVWRSMAGGGGRPEIPADLDAAESAYESLTADLRWLGEHLEETAAGGDLLHTALPELRARLAALDARPERLAIIPTVIGTLDEMRSAGLQPIVDDFADRHLRPEHVAAELDHIWWTSLIEELALRDPAYGAHSGDALRGAEDAYAVADRRYLSETAARVRAAVSDRVEQVRRDVPQQEALVRAEASRARRHRSLRDLLPVAGDLVTAVKPCWVMSPLVVASTLPPGHWFDVVIFDEASQIPPAEAISAISRARQVVVAGDERQLPPTTFFTATPGDLGDVPDDGFTEGFESILDVLSAALPTRQLSWHYRSQDERLIAFANDEVYAGSLVTFPGAPSEDVLRLELVDGQGVIAEGDEAVETTTAEVDRVVELVLEHARTRPTESLGVIALGIKHATRLEDAVRRAVGREPGVERFFADDRSEPFFVKNLERVQGDERDAVILSIGYGKTPHGRVLHRFGPLNLEGGERRLNVAVTRARRRMTVVSSLAAEDLDPARLKARGAQLLRDYLAYAATGGRPPVTEGIGEDVAPGAGHDGDSGTGHDSDSGVGGDATAGPGGGGAPDGQPDGSFTAESHAPEAPATHEAASVPSPGGSGPATVSADHSVVVGELARRLRAVGLTVHEDYGSSRQRIDLVVDPLDEGSPALAVEADGPSYAAMRSVRDRDRLRPEHLTRLGWTHVRVWTTDLFRDPARDVSRILNAARFTVDTPTPDASLAADAPSAAPSADAPEGPAEPGGDATGGSEPGRRADAPITEQPGGTASS</sequence>
<dbReference type="STRING" id="1194083.BN12_60043"/>
<keyword evidence="5" id="KW-0067">ATP-binding</keyword>
<feature type="domain" description="DNA2/NAM7 helicase-like C-terminal" evidence="8">
    <location>
        <begin position="953"/>
        <end position="1138"/>
    </location>
</feature>